<sequence length="59" mass="7021">MITDEMIQRINELARKKKSEGLTPQEQKEQTELRQQYLQAIRGSVKNQLNQIRLVDHED</sequence>
<name>A0A2T4ZAF5_9BACL</name>
<keyword evidence="4" id="KW-1185">Reference proteome</keyword>
<dbReference type="PANTHER" id="PTHR37300:SF1">
    <property type="entry name" value="UPF0291 PROTEIN YNZC"/>
    <property type="match status" value="1"/>
</dbReference>
<evidence type="ECO:0000313" key="3">
    <source>
        <dbReference type="EMBL" id="PTM58873.1"/>
    </source>
</evidence>
<comment type="caution">
    <text evidence="3">The sequence shown here is derived from an EMBL/GenBank/DDBJ whole genome shotgun (WGS) entry which is preliminary data.</text>
</comment>
<reference evidence="3 4" key="1">
    <citation type="submission" date="2018-04" db="EMBL/GenBank/DDBJ databases">
        <title>Genomic Encyclopedia of Archaeal and Bacterial Type Strains, Phase II (KMG-II): from individual species to whole genera.</title>
        <authorList>
            <person name="Goeker M."/>
        </authorList>
    </citation>
    <scope>NUCLEOTIDE SEQUENCE [LARGE SCALE GENOMIC DNA]</scope>
    <source>
        <strain evidence="3 4">DSM 45169</strain>
    </source>
</reference>
<dbReference type="AlphaFoldDB" id="A0A2T4ZAF5"/>
<evidence type="ECO:0000313" key="4">
    <source>
        <dbReference type="Proteomes" id="UP000241639"/>
    </source>
</evidence>
<dbReference type="HAMAP" id="MF_01103">
    <property type="entry name" value="UPF0291"/>
    <property type="match status" value="1"/>
</dbReference>
<proteinExistence type="inferred from homology"/>
<evidence type="ECO:0000256" key="2">
    <source>
        <dbReference type="HAMAP-Rule" id="MF_01103"/>
    </source>
</evidence>
<evidence type="ECO:0000256" key="1">
    <source>
        <dbReference type="ARBA" id="ARBA00022490"/>
    </source>
</evidence>
<comment type="subcellular location">
    <subcellularLocation>
        <location evidence="2">Cytoplasm</location>
    </subcellularLocation>
</comment>
<dbReference type="Gene3D" id="1.10.287.540">
    <property type="entry name" value="Helix hairpin bin"/>
    <property type="match status" value="1"/>
</dbReference>
<keyword evidence="1 2" id="KW-0963">Cytoplasm</keyword>
<dbReference type="InterPro" id="IPR009242">
    <property type="entry name" value="DUF896"/>
</dbReference>
<accession>A0A2T4ZAF5</accession>
<gene>
    <name evidence="3" type="ORF">C8J48_1469</name>
</gene>
<dbReference type="Proteomes" id="UP000241639">
    <property type="component" value="Unassembled WGS sequence"/>
</dbReference>
<protein>
    <recommendedName>
        <fullName evidence="2">UPF0291 protein C8J48_1469</fullName>
    </recommendedName>
</protein>
<dbReference type="Pfam" id="PF05979">
    <property type="entry name" value="DUF896"/>
    <property type="match status" value="1"/>
</dbReference>
<comment type="similarity">
    <text evidence="2">Belongs to the UPF0291 family.</text>
</comment>
<dbReference type="RefSeq" id="WP_211316599.1">
    <property type="nucleotide sequence ID" value="NZ_PZZP01000001.1"/>
</dbReference>
<dbReference type="PANTHER" id="PTHR37300">
    <property type="entry name" value="UPF0291 PROTEIN CBO2609/CLC_2481"/>
    <property type="match status" value="1"/>
</dbReference>
<organism evidence="3 4">
    <name type="scientific">Desmospora activa DSM 45169</name>
    <dbReference type="NCBI Taxonomy" id="1121389"/>
    <lineage>
        <taxon>Bacteria</taxon>
        <taxon>Bacillati</taxon>
        <taxon>Bacillota</taxon>
        <taxon>Bacilli</taxon>
        <taxon>Bacillales</taxon>
        <taxon>Thermoactinomycetaceae</taxon>
        <taxon>Desmospora</taxon>
    </lineage>
</organism>
<dbReference type="GO" id="GO:0005737">
    <property type="term" value="C:cytoplasm"/>
    <property type="evidence" value="ECO:0007669"/>
    <property type="project" value="UniProtKB-SubCell"/>
</dbReference>
<dbReference type="EMBL" id="PZZP01000001">
    <property type="protein sequence ID" value="PTM58873.1"/>
    <property type="molecule type" value="Genomic_DNA"/>
</dbReference>
<dbReference type="SUPFAM" id="SSF158221">
    <property type="entry name" value="YnzC-like"/>
    <property type="match status" value="1"/>
</dbReference>